<accession>A0A177T9B5</accession>
<dbReference type="EMBL" id="LWDF02000475">
    <property type="protein sequence ID" value="KAE8246531.1"/>
    <property type="molecule type" value="Genomic_DNA"/>
</dbReference>
<reference evidence="2" key="2">
    <citation type="journal article" date="2019" name="IMA Fungus">
        <title>Genome sequencing and comparison of five Tilletia species to identify candidate genes for the detection of regulated species infecting wheat.</title>
        <authorList>
            <person name="Nguyen H.D.T."/>
            <person name="Sultana T."/>
            <person name="Kesanakurti P."/>
            <person name="Hambleton S."/>
        </authorList>
    </citation>
    <scope>NUCLEOTIDE SEQUENCE</scope>
    <source>
        <strain evidence="2">DAOMC 236416</strain>
    </source>
</reference>
<sequence>MAASRIVKWPTHLSITTDLILGKARSVDNSHTVDSTLFDANETAADVTTLMWARVPPKEGAYLIVQAPMATKPIRFNVNDVENIRLIPEAFDGTNPENDHLPAAVPFLTGTGVVKKVSPDRRKCTLGGLVFLNKTMGYVEWEADASFDDTIKWLAWLFPPSGMLVSFDAILNSVSPDGGISVAIRRITTIQTAPQNLLTALSIGQGGSTDRAARIRQARAGAATQVNKPVEAADVFDNKNTKISEVTDEREADTPMKDTISRDLAPAAPKSTRNGVAMGPPSSPTPAPQTRKRRLE</sequence>
<name>A0A177T9B5_9BASI</name>
<organism evidence="2 3">
    <name type="scientific">Tilletia indica</name>
    <dbReference type="NCBI Taxonomy" id="43049"/>
    <lineage>
        <taxon>Eukaryota</taxon>
        <taxon>Fungi</taxon>
        <taxon>Dikarya</taxon>
        <taxon>Basidiomycota</taxon>
        <taxon>Ustilaginomycotina</taxon>
        <taxon>Exobasidiomycetes</taxon>
        <taxon>Tilletiales</taxon>
        <taxon>Tilletiaceae</taxon>
        <taxon>Tilletia</taxon>
    </lineage>
</organism>
<keyword evidence="3" id="KW-1185">Reference proteome</keyword>
<feature type="region of interest" description="Disordered" evidence="1">
    <location>
        <begin position="242"/>
        <end position="296"/>
    </location>
</feature>
<reference evidence="2" key="1">
    <citation type="submission" date="2016-04" db="EMBL/GenBank/DDBJ databases">
        <authorList>
            <person name="Nguyen H.D."/>
            <person name="Samba Siva P."/>
            <person name="Cullis J."/>
            <person name="Levesque C.A."/>
            <person name="Hambleton S."/>
        </authorList>
    </citation>
    <scope>NUCLEOTIDE SEQUENCE</scope>
    <source>
        <strain evidence="2">DAOMC 236416</strain>
    </source>
</reference>
<evidence type="ECO:0000256" key="1">
    <source>
        <dbReference type="SAM" id="MobiDB-lite"/>
    </source>
</evidence>
<proteinExistence type="predicted"/>
<evidence type="ECO:0000313" key="3">
    <source>
        <dbReference type="Proteomes" id="UP000077521"/>
    </source>
</evidence>
<gene>
    <name evidence="2" type="ORF">A4X13_0g5745</name>
</gene>
<protein>
    <submittedName>
        <fullName evidence="2">Uncharacterized protein</fullName>
    </submittedName>
</protein>
<dbReference type="AlphaFoldDB" id="A0A177T9B5"/>
<comment type="caution">
    <text evidence="2">The sequence shown here is derived from an EMBL/GenBank/DDBJ whole genome shotgun (WGS) entry which is preliminary data.</text>
</comment>
<feature type="compositionally biased region" description="Basic and acidic residues" evidence="1">
    <location>
        <begin position="242"/>
        <end position="261"/>
    </location>
</feature>
<dbReference type="Proteomes" id="UP000077521">
    <property type="component" value="Unassembled WGS sequence"/>
</dbReference>
<evidence type="ECO:0000313" key="2">
    <source>
        <dbReference type="EMBL" id="KAE8246531.1"/>
    </source>
</evidence>